<protein>
    <submittedName>
        <fullName evidence="2">Spy/CpxP family protein refolding chaperone</fullName>
    </submittedName>
</protein>
<gene>
    <name evidence="2" type="ORF">H3L94_02170</name>
</gene>
<evidence type="ECO:0000256" key="1">
    <source>
        <dbReference type="SAM" id="SignalP"/>
    </source>
</evidence>
<organism evidence="2 3">
    <name type="scientific">Neisseria shayeganii</name>
    <dbReference type="NCBI Taxonomy" id="607712"/>
    <lineage>
        <taxon>Bacteria</taxon>
        <taxon>Pseudomonadati</taxon>
        <taxon>Pseudomonadota</taxon>
        <taxon>Betaproteobacteria</taxon>
        <taxon>Neisseriales</taxon>
        <taxon>Neisseriaceae</taxon>
        <taxon>Neisseria</taxon>
    </lineage>
</organism>
<dbReference type="Pfam" id="PF07813">
    <property type="entry name" value="LTXXQ"/>
    <property type="match status" value="1"/>
</dbReference>
<dbReference type="EMBL" id="CP059567">
    <property type="protein sequence ID" value="QMT40884.1"/>
    <property type="molecule type" value="Genomic_DNA"/>
</dbReference>
<dbReference type="Gene3D" id="1.20.120.1490">
    <property type="match status" value="1"/>
</dbReference>
<dbReference type="KEGG" id="nsg:H3L94_02170"/>
<evidence type="ECO:0000313" key="3">
    <source>
        <dbReference type="Proteomes" id="UP000514752"/>
    </source>
</evidence>
<dbReference type="InterPro" id="IPR012899">
    <property type="entry name" value="LTXXQ"/>
</dbReference>
<reference evidence="2 3" key="1">
    <citation type="submission" date="2020-07" db="EMBL/GenBank/DDBJ databases">
        <title>Genomic diversity of species in the Neisseriaceae family.</title>
        <authorList>
            <person name="Vincent A.T."/>
            <person name="Bernet E."/>
            <person name="Veyrier F.J."/>
        </authorList>
    </citation>
    <scope>NUCLEOTIDE SEQUENCE [LARGE SCALE GENOMIC DNA]</scope>
    <source>
        <strain evidence="2 3">DSM 22244</strain>
    </source>
</reference>
<evidence type="ECO:0000313" key="2">
    <source>
        <dbReference type="EMBL" id="QMT40884.1"/>
    </source>
</evidence>
<feature type="signal peptide" evidence="1">
    <location>
        <begin position="1"/>
        <end position="25"/>
    </location>
</feature>
<dbReference type="GO" id="GO:0042597">
    <property type="term" value="C:periplasmic space"/>
    <property type="evidence" value="ECO:0007669"/>
    <property type="project" value="InterPro"/>
</dbReference>
<dbReference type="AlphaFoldDB" id="A0A7D7RVK2"/>
<sequence>MPMRSTAFYARILLCAALLSGSALAYANGQGCDIRQLSLSAEQQDQLRRLRADYRHRSEALLMQMRSARQYAAGGPRAVLTAPTFDENLARHYVNGKYALQMQREIESLRAQHAMFQVLTPQQRQEWLLRCVQS</sequence>
<accession>A0A7D7RVK2</accession>
<keyword evidence="1" id="KW-0732">Signal</keyword>
<dbReference type="Proteomes" id="UP000514752">
    <property type="component" value="Chromosome"/>
</dbReference>
<name>A0A7D7RVK2_9NEIS</name>
<proteinExistence type="predicted"/>
<dbReference type="RefSeq" id="WP_156787011.1">
    <property type="nucleotide sequence ID" value="NZ_CP059567.1"/>
</dbReference>
<feature type="chain" id="PRO_5028154138" evidence="1">
    <location>
        <begin position="26"/>
        <end position="134"/>
    </location>
</feature>